<dbReference type="RefSeq" id="WP_290266629.1">
    <property type="nucleotide sequence ID" value="NZ_JAUFQQ010000005.1"/>
</dbReference>
<protein>
    <submittedName>
        <fullName evidence="1">Uncharacterized protein</fullName>
    </submittedName>
</protein>
<accession>A0ABV5FLW7</accession>
<proteinExistence type="predicted"/>
<sequence length="102" mass="11540">MEVQQKEQVATVLELMSQMNYFSKLKPDSENDNSLSTPIKASSYCELSLMISSLLKSSIGLLKQDDPTEKAIDLIILLEIALDLLPNDEMDLLDMLYQMNLK</sequence>
<dbReference type="Proteomes" id="UP001589589">
    <property type="component" value="Unassembled WGS sequence"/>
</dbReference>
<dbReference type="EMBL" id="JBHMEX010000032">
    <property type="protein sequence ID" value="MFB9064539.1"/>
    <property type="molecule type" value="Genomic_DNA"/>
</dbReference>
<reference evidence="1 2" key="1">
    <citation type="submission" date="2024-09" db="EMBL/GenBank/DDBJ databases">
        <authorList>
            <person name="Sun Q."/>
            <person name="Mori K."/>
        </authorList>
    </citation>
    <scope>NUCLEOTIDE SEQUENCE [LARGE SCALE GENOMIC DNA]</scope>
    <source>
        <strain evidence="1 2">CECT 7908</strain>
    </source>
</reference>
<name>A0ABV5FLW7_9FLAO</name>
<gene>
    <name evidence="1" type="ORF">ACFFUQ_10940</name>
</gene>
<evidence type="ECO:0000313" key="1">
    <source>
        <dbReference type="EMBL" id="MFB9064539.1"/>
    </source>
</evidence>
<evidence type="ECO:0000313" key="2">
    <source>
        <dbReference type="Proteomes" id="UP001589589"/>
    </source>
</evidence>
<comment type="caution">
    <text evidence="1">The sequence shown here is derived from an EMBL/GenBank/DDBJ whole genome shotgun (WGS) entry which is preliminary data.</text>
</comment>
<keyword evidence="2" id="KW-1185">Reference proteome</keyword>
<organism evidence="1 2">
    <name type="scientific">Flavobacterium branchiarum</name>
    <dbReference type="NCBI Taxonomy" id="1114870"/>
    <lineage>
        <taxon>Bacteria</taxon>
        <taxon>Pseudomonadati</taxon>
        <taxon>Bacteroidota</taxon>
        <taxon>Flavobacteriia</taxon>
        <taxon>Flavobacteriales</taxon>
        <taxon>Flavobacteriaceae</taxon>
        <taxon>Flavobacterium</taxon>
    </lineage>
</organism>